<proteinExistence type="inferred from homology"/>
<organism evidence="7 8">
    <name type="scientific">Desmospora activa DSM 45169</name>
    <dbReference type="NCBI Taxonomy" id="1121389"/>
    <lineage>
        <taxon>Bacteria</taxon>
        <taxon>Bacillati</taxon>
        <taxon>Bacillota</taxon>
        <taxon>Bacilli</taxon>
        <taxon>Bacillales</taxon>
        <taxon>Thermoactinomycetaceae</taxon>
        <taxon>Desmospora</taxon>
    </lineage>
</organism>
<sequence length="244" mass="27036">MRALAFTQRNRKEILRDPITLILGIGLPILIMWLFSAIQKNMPQMPSDLFRIENLIPGVIVFSFTFITLFSGLLLGKDKSSSFLMRIFASPMTAKDYIVGYSLPLLSVAILQTAMCYLAAFLLGLPFSMNILASIIVLVWIAFLYIGFGVLLGTYLTDKQVNGVSAIFVNLSALLSGTWFELDMVGDTFKTIAYLLPFAHAVDATRAALAGEYGDIIVPLLWVISYTIVIFVIAILGFKKLMKN</sequence>
<gene>
    <name evidence="7" type="ORF">C8J48_3279</name>
</gene>
<evidence type="ECO:0000259" key="6">
    <source>
        <dbReference type="PROSITE" id="PS51012"/>
    </source>
</evidence>
<dbReference type="InterPro" id="IPR047817">
    <property type="entry name" value="ABC2_TM_bact-type"/>
</dbReference>
<dbReference type="GO" id="GO:0043190">
    <property type="term" value="C:ATP-binding cassette (ABC) transporter complex"/>
    <property type="evidence" value="ECO:0007669"/>
    <property type="project" value="InterPro"/>
</dbReference>
<dbReference type="PROSITE" id="PS51012">
    <property type="entry name" value="ABC_TM2"/>
    <property type="match status" value="1"/>
</dbReference>
<evidence type="ECO:0000256" key="4">
    <source>
        <dbReference type="ARBA" id="ARBA00023136"/>
    </source>
</evidence>
<evidence type="ECO:0000256" key="2">
    <source>
        <dbReference type="ARBA" id="ARBA00022692"/>
    </source>
</evidence>
<dbReference type="EMBL" id="PZZP01000002">
    <property type="protein sequence ID" value="PTM56947.1"/>
    <property type="molecule type" value="Genomic_DNA"/>
</dbReference>
<evidence type="ECO:0000256" key="3">
    <source>
        <dbReference type="ARBA" id="ARBA00022989"/>
    </source>
</evidence>
<feature type="transmembrane region" description="Helical" evidence="5">
    <location>
        <begin position="58"/>
        <end position="76"/>
    </location>
</feature>
<comment type="similarity">
    <text evidence="5">Belongs to the ABC-2 integral membrane protein family.</text>
</comment>
<keyword evidence="3 5" id="KW-1133">Transmembrane helix</keyword>
<dbReference type="PANTHER" id="PTHR43229">
    <property type="entry name" value="NODULATION PROTEIN J"/>
    <property type="match status" value="1"/>
</dbReference>
<dbReference type="Proteomes" id="UP000241639">
    <property type="component" value="Unassembled WGS sequence"/>
</dbReference>
<feature type="transmembrane region" description="Helical" evidence="5">
    <location>
        <begin position="216"/>
        <end position="238"/>
    </location>
</feature>
<dbReference type="AlphaFoldDB" id="A0A2T4Z4X8"/>
<comment type="subcellular location">
    <subcellularLocation>
        <location evidence="5">Cell membrane</location>
        <topology evidence="5">Multi-pass membrane protein</topology>
    </subcellularLocation>
    <subcellularLocation>
        <location evidence="1">Membrane</location>
        <topology evidence="1">Multi-pass membrane protein</topology>
    </subcellularLocation>
</comment>
<evidence type="ECO:0000256" key="1">
    <source>
        <dbReference type="ARBA" id="ARBA00004141"/>
    </source>
</evidence>
<feature type="transmembrane region" description="Helical" evidence="5">
    <location>
        <begin position="131"/>
        <end position="156"/>
    </location>
</feature>
<dbReference type="InterPro" id="IPR000412">
    <property type="entry name" value="ABC_2_transport"/>
</dbReference>
<dbReference type="InterPro" id="IPR013525">
    <property type="entry name" value="ABC2_TM"/>
</dbReference>
<reference evidence="7 8" key="1">
    <citation type="submission" date="2018-04" db="EMBL/GenBank/DDBJ databases">
        <title>Genomic Encyclopedia of Archaeal and Bacterial Type Strains, Phase II (KMG-II): from individual species to whole genera.</title>
        <authorList>
            <person name="Goeker M."/>
        </authorList>
    </citation>
    <scope>NUCLEOTIDE SEQUENCE [LARGE SCALE GENOMIC DNA]</scope>
    <source>
        <strain evidence="7 8">DSM 45169</strain>
    </source>
</reference>
<feature type="transmembrane region" description="Helical" evidence="5">
    <location>
        <begin position="97"/>
        <end position="125"/>
    </location>
</feature>
<dbReference type="PIRSF" id="PIRSF006648">
    <property type="entry name" value="DrrB"/>
    <property type="match status" value="1"/>
</dbReference>
<dbReference type="Pfam" id="PF01061">
    <property type="entry name" value="ABC2_membrane"/>
    <property type="match status" value="1"/>
</dbReference>
<dbReference type="PANTHER" id="PTHR43229:SF2">
    <property type="entry name" value="NODULATION PROTEIN J"/>
    <property type="match status" value="1"/>
</dbReference>
<evidence type="ECO:0000256" key="5">
    <source>
        <dbReference type="RuleBase" id="RU361157"/>
    </source>
</evidence>
<feature type="transmembrane region" description="Helical" evidence="5">
    <location>
        <begin position="163"/>
        <end position="180"/>
    </location>
</feature>
<protein>
    <recommendedName>
        <fullName evidence="5">Transport permease protein</fullName>
    </recommendedName>
</protein>
<evidence type="ECO:0000313" key="7">
    <source>
        <dbReference type="EMBL" id="PTM56947.1"/>
    </source>
</evidence>
<keyword evidence="8" id="KW-1185">Reference proteome</keyword>
<feature type="transmembrane region" description="Helical" evidence="5">
    <location>
        <begin position="21"/>
        <end position="38"/>
    </location>
</feature>
<keyword evidence="5" id="KW-1003">Cell membrane</keyword>
<dbReference type="OrthoDB" id="162334at2"/>
<dbReference type="GO" id="GO:0140359">
    <property type="term" value="F:ABC-type transporter activity"/>
    <property type="evidence" value="ECO:0007669"/>
    <property type="project" value="InterPro"/>
</dbReference>
<dbReference type="InterPro" id="IPR051784">
    <property type="entry name" value="Nod_factor_ABC_transporter"/>
</dbReference>
<keyword evidence="2 5" id="KW-0812">Transmembrane</keyword>
<keyword evidence="5" id="KW-0813">Transport</keyword>
<feature type="domain" description="ABC transmembrane type-2" evidence="6">
    <location>
        <begin position="19"/>
        <end position="241"/>
    </location>
</feature>
<keyword evidence="4 5" id="KW-0472">Membrane</keyword>
<evidence type="ECO:0000313" key="8">
    <source>
        <dbReference type="Proteomes" id="UP000241639"/>
    </source>
</evidence>
<dbReference type="RefSeq" id="WP_107728226.1">
    <property type="nucleotide sequence ID" value="NZ_PZZP01000002.1"/>
</dbReference>
<name>A0A2T4Z4X8_9BACL</name>
<accession>A0A2T4Z4X8</accession>
<comment type="caution">
    <text evidence="7">The sequence shown here is derived from an EMBL/GenBank/DDBJ whole genome shotgun (WGS) entry which is preliminary data.</text>
</comment>